<name>A0A1W1UKB4_9PAST</name>
<evidence type="ECO:0000313" key="2">
    <source>
        <dbReference type="EMBL" id="SMB81517.1"/>
    </source>
</evidence>
<keyword evidence="1" id="KW-0175">Coiled coil</keyword>
<organism evidence="2 3">
    <name type="scientific">Pasteurella testudinis DSM 23072</name>
    <dbReference type="NCBI Taxonomy" id="1122938"/>
    <lineage>
        <taxon>Bacteria</taxon>
        <taxon>Pseudomonadati</taxon>
        <taxon>Pseudomonadota</taxon>
        <taxon>Gammaproteobacteria</taxon>
        <taxon>Pasteurellales</taxon>
        <taxon>Pasteurellaceae</taxon>
        <taxon>Pasteurella</taxon>
    </lineage>
</organism>
<feature type="coiled-coil region" evidence="1">
    <location>
        <begin position="16"/>
        <end position="84"/>
    </location>
</feature>
<accession>A0A1W1UKB4</accession>
<gene>
    <name evidence="2" type="ORF">SAMN05660772_01878</name>
</gene>
<dbReference type="Proteomes" id="UP000192408">
    <property type="component" value="Unassembled WGS sequence"/>
</dbReference>
<dbReference type="RefSeq" id="WP_244165599.1">
    <property type="nucleotide sequence ID" value="NZ_FWWV01000006.1"/>
</dbReference>
<proteinExistence type="predicted"/>
<sequence length="113" mass="12789">MTTINFEVTTRLIQKLRNATQKHAALKDTAKSVQKEQELKTRMAELADDNDETGSALVDTARELQALRNNRAKQSEKVEENNKLIGQLKFLLHEELAKIDVDERTATLEDVGL</sequence>
<dbReference type="STRING" id="1122938.SAMN05660772_01878"/>
<reference evidence="3" key="1">
    <citation type="submission" date="2017-04" db="EMBL/GenBank/DDBJ databases">
        <authorList>
            <person name="Varghese N."/>
            <person name="Submissions S."/>
        </authorList>
    </citation>
    <scope>NUCLEOTIDE SEQUENCE [LARGE SCALE GENOMIC DNA]</scope>
    <source>
        <strain evidence="3">DSM 23072</strain>
    </source>
</reference>
<evidence type="ECO:0000313" key="3">
    <source>
        <dbReference type="Proteomes" id="UP000192408"/>
    </source>
</evidence>
<dbReference type="EMBL" id="FWWV01000006">
    <property type="protein sequence ID" value="SMB81517.1"/>
    <property type="molecule type" value="Genomic_DNA"/>
</dbReference>
<protein>
    <submittedName>
        <fullName evidence="2">Uncharacterized protein</fullName>
    </submittedName>
</protein>
<dbReference type="AlphaFoldDB" id="A0A1W1UKB4"/>
<keyword evidence="3" id="KW-1185">Reference proteome</keyword>
<evidence type="ECO:0000256" key="1">
    <source>
        <dbReference type="SAM" id="Coils"/>
    </source>
</evidence>